<protein>
    <submittedName>
        <fullName evidence="8">Uncharacterized protein</fullName>
    </submittedName>
</protein>
<dbReference type="InterPro" id="IPR009617">
    <property type="entry name" value="Seipin"/>
</dbReference>
<dbReference type="PANTHER" id="PTHR21212">
    <property type="entry name" value="BERNARDINELLI-SEIP CONGENITAL LIPODYSTROPHY 2 HOMOLOG BSCL2 PROTEIN"/>
    <property type="match status" value="1"/>
</dbReference>
<evidence type="ECO:0000256" key="7">
    <source>
        <dbReference type="SAM" id="Phobius"/>
    </source>
</evidence>
<dbReference type="EMBL" id="JABFUD020000009">
    <property type="protein sequence ID" value="KAI5075816.1"/>
    <property type="molecule type" value="Genomic_DNA"/>
</dbReference>
<comment type="subcellular location">
    <subcellularLocation>
        <location evidence="1">Endoplasmic reticulum membrane</location>
        <topology evidence="1">Multi-pass membrane protein</topology>
    </subcellularLocation>
</comment>
<dbReference type="OrthoDB" id="3990054at2759"/>
<sequence>MLSCFLCGRSDSAIEPSPPHKVSPSSPEIKHCNAVNGIGDFRPLTKANLDVGSFDADAKQGALYCKSPRSSNDTAPRGSSFQDLISECAYPSDASECSSIQKEIVVKGKHTEEHSICTTEEENLDADLCGSDEEVSKEDIRQKDLKRHEAVDGVNELLSCSSRMPVEDNPNCYNVVSTCKSGCTETLVDALGEITSIASPPEEEEASLKGDVNAEFQSCPKMKTCGIVPKLKNVGYQTEKKGLKSYKHKEPTHLFSYGISDQQRDFFFLCAGLVIQAVGFQLKSIVDVVTTVILLGYRAYFFACGLIDSLSQIKDWLHETRTKLLSHLLINKHRRSLALHMEKLETIKPLLIAGAKRMGWGCITAAYVLALLTALLFISLVFSYFAVFKGSSTQKPIHITKELYFDYTKPHPVASLDLLSFNIYPKSSNVSKGIKATHMPSFRYHFTVFLTIPESDYNRNLGIFQVTSELSSETGDILSKASQPCMLHFKSNTLHYVKSICLAIPLLAGATSETQILSLPSLEWQQDVLSPTHASMLTISLVPRAGRGSRDGLPELYKAEIQVDSYWMSSSASGSSIRTLAMWIGLSFLLFGFLASLCMYKIHQKRSIC</sequence>
<dbReference type="AlphaFoldDB" id="A0A9D4UXQ0"/>
<evidence type="ECO:0000313" key="9">
    <source>
        <dbReference type="Proteomes" id="UP000886520"/>
    </source>
</evidence>
<dbReference type="Proteomes" id="UP000886520">
    <property type="component" value="Chromosome 9"/>
</dbReference>
<dbReference type="GO" id="GO:0006629">
    <property type="term" value="P:lipid metabolic process"/>
    <property type="evidence" value="ECO:0007669"/>
    <property type="project" value="UniProtKB-KW"/>
</dbReference>
<reference evidence="8" key="1">
    <citation type="submission" date="2021-01" db="EMBL/GenBank/DDBJ databases">
        <title>Adiantum capillus-veneris genome.</title>
        <authorList>
            <person name="Fang Y."/>
            <person name="Liao Q."/>
        </authorList>
    </citation>
    <scope>NUCLEOTIDE SEQUENCE</scope>
    <source>
        <strain evidence="8">H3</strain>
        <tissue evidence="8">Leaf</tissue>
    </source>
</reference>
<comment type="caution">
    <text evidence="8">The sequence shown here is derived from an EMBL/GenBank/DDBJ whole genome shotgun (WGS) entry which is preliminary data.</text>
</comment>
<proteinExistence type="predicted"/>
<feature type="transmembrane region" description="Helical" evidence="7">
    <location>
        <begin position="366"/>
        <end position="387"/>
    </location>
</feature>
<gene>
    <name evidence="8" type="ORF">GOP47_0009892</name>
</gene>
<dbReference type="PANTHER" id="PTHR21212:SF0">
    <property type="entry name" value="SEIPIN"/>
    <property type="match status" value="1"/>
</dbReference>
<feature type="transmembrane region" description="Helical" evidence="7">
    <location>
        <begin position="580"/>
        <end position="600"/>
    </location>
</feature>
<keyword evidence="2 7" id="KW-0812">Transmembrane</keyword>
<dbReference type="GO" id="GO:0140042">
    <property type="term" value="P:lipid droplet formation"/>
    <property type="evidence" value="ECO:0007669"/>
    <property type="project" value="UniProtKB-ARBA"/>
</dbReference>
<accession>A0A9D4UXQ0</accession>
<evidence type="ECO:0000256" key="5">
    <source>
        <dbReference type="ARBA" id="ARBA00023098"/>
    </source>
</evidence>
<evidence type="ECO:0000313" key="8">
    <source>
        <dbReference type="EMBL" id="KAI5075816.1"/>
    </source>
</evidence>
<dbReference type="CDD" id="cd23995">
    <property type="entry name" value="Seipin_BSCL2_like"/>
    <property type="match status" value="1"/>
</dbReference>
<keyword evidence="9" id="KW-1185">Reference proteome</keyword>
<evidence type="ECO:0000256" key="1">
    <source>
        <dbReference type="ARBA" id="ARBA00004477"/>
    </source>
</evidence>
<dbReference type="GO" id="GO:0005789">
    <property type="term" value="C:endoplasmic reticulum membrane"/>
    <property type="evidence" value="ECO:0007669"/>
    <property type="project" value="UniProtKB-SubCell"/>
</dbReference>
<organism evidence="8 9">
    <name type="scientific">Adiantum capillus-veneris</name>
    <name type="common">Maidenhair fern</name>
    <dbReference type="NCBI Taxonomy" id="13818"/>
    <lineage>
        <taxon>Eukaryota</taxon>
        <taxon>Viridiplantae</taxon>
        <taxon>Streptophyta</taxon>
        <taxon>Embryophyta</taxon>
        <taxon>Tracheophyta</taxon>
        <taxon>Polypodiopsida</taxon>
        <taxon>Polypodiidae</taxon>
        <taxon>Polypodiales</taxon>
        <taxon>Pteridineae</taxon>
        <taxon>Pteridaceae</taxon>
        <taxon>Vittarioideae</taxon>
        <taxon>Adiantum</taxon>
    </lineage>
</organism>
<keyword evidence="4 7" id="KW-1133">Transmembrane helix</keyword>
<evidence type="ECO:0000256" key="4">
    <source>
        <dbReference type="ARBA" id="ARBA00022989"/>
    </source>
</evidence>
<keyword evidence="3" id="KW-0256">Endoplasmic reticulum</keyword>
<feature type="transmembrane region" description="Helical" evidence="7">
    <location>
        <begin position="288"/>
        <end position="307"/>
    </location>
</feature>
<dbReference type="Pfam" id="PF06775">
    <property type="entry name" value="Seipin"/>
    <property type="match status" value="1"/>
</dbReference>
<evidence type="ECO:0000256" key="6">
    <source>
        <dbReference type="ARBA" id="ARBA00023136"/>
    </source>
</evidence>
<keyword evidence="5" id="KW-0443">Lipid metabolism</keyword>
<evidence type="ECO:0000256" key="2">
    <source>
        <dbReference type="ARBA" id="ARBA00022692"/>
    </source>
</evidence>
<evidence type="ECO:0000256" key="3">
    <source>
        <dbReference type="ARBA" id="ARBA00022824"/>
    </source>
</evidence>
<keyword evidence="6 7" id="KW-0472">Membrane</keyword>
<name>A0A9D4UXQ0_ADICA</name>